<name>A0A255XIM8_9PROT</name>
<comment type="similarity">
    <text evidence="10 11">Belongs to the ABC transporter superfamily. ABCF family. Uup subfamily.</text>
</comment>
<dbReference type="RefSeq" id="WP_094410467.1">
    <property type="nucleotide sequence ID" value="NZ_BMJZ01000003.1"/>
</dbReference>
<keyword evidence="1 11" id="KW-0963">Cytoplasm</keyword>
<evidence type="ECO:0000256" key="11">
    <source>
        <dbReference type="HAMAP-Rule" id="MF_00848"/>
    </source>
</evidence>
<keyword evidence="2 11" id="KW-0677">Repeat</keyword>
<evidence type="ECO:0000256" key="2">
    <source>
        <dbReference type="ARBA" id="ARBA00022737"/>
    </source>
</evidence>
<proteinExistence type="inferred from homology"/>
<evidence type="ECO:0000259" key="12">
    <source>
        <dbReference type="PROSITE" id="PS50893"/>
    </source>
</evidence>
<evidence type="ECO:0000256" key="4">
    <source>
        <dbReference type="ARBA" id="ARBA00022763"/>
    </source>
</evidence>
<evidence type="ECO:0000256" key="3">
    <source>
        <dbReference type="ARBA" id="ARBA00022741"/>
    </source>
</evidence>
<dbReference type="GO" id="GO:0005524">
    <property type="term" value="F:ATP binding"/>
    <property type="evidence" value="ECO:0007669"/>
    <property type="project" value="UniProtKB-UniRule"/>
</dbReference>
<protein>
    <recommendedName>
        <fullName evidence="11">ATP-binding protein Uup</fullName>
        <ecNumber evidence="11">3.6.1.-</ecNumber>
    </recommendedName>
</protein>
<dbReference type="SUPFAM" id="SSF52540">
    <property type="entry name" value="P-loop containing nucleoside triphosphate hydrolases"/>
    <property type="match status" value="2"/>
</dbReference>
<organism evidence="13 14">
    <name type="scientific">Elstera cyanobacteriorum</name>
    <dbReference type="NCBI Taxonomy" id="2022747"/>
    <lineage>
        <taxon>Bacteria</taxon>
        <taxon>Pseudomonadati</taxon>
        <taxon>Pseudomonadota</taxon>
        <taxon>Alphaproteobacteria</taxon>
        <taxon>Rhodospirillales</taxon>
        <taxon>Rhodospirillaceae</taxon>
        <taxon>Elstera</taxon>
    </lineage>
</organism>
<feature type="binding site" evidence="11">
    <location>
        <begin position="39"/>
        <end position="46"/>
    </location>
    <ligand>
        <name>ATP</name>
        <dbReference type="ChEBI" id="CHEBI:30616"/>
        <label>1</label>
    </ligand>
</feature>
<dbReference type="GO" id="GO:0003677">
    <property type="term" value="F:DNA binding"/>
    <property type="evidence" value="ECO:0007669"/>
    <property type="project" value="UniProtKB-UniRule"/>
</dbReference>
<keyword evidence="4 11" id="KW-0227">DNA damage</keyword>
<dbReference type="PANTHER" id="PTHR42855:SF1">
    <property type="entry name" value="ABC TRANSPORTER DOMAIN-CONTAINING PROTEIN"/>
    <property type="match status" value="1"/>
</dbReference>
<dbReference type="PROSITE" id="PS50893">
    <property type="entry name" value="ABC_TRANSPORTER_2"/>
    <property type="match status" value="2"/>
</dbReference>
<dbReference type="InterPro" id="IPR017871">
    <property type="entry name" value="ABC_transporter-like_CS"/>
</dbReference>
<feature type="binding site" evidence="11">
    <location>
        <begin position="328"/>
        <end position="335"/>
    </location>
    <ligand>
        <name>ATP</name>
        <dbReference type="ChEBI" id="CHEBI:30616"/>
        <label>2</label>
    </ligand>
</feature>
<dbReference type="InterPro" id="IPR051309">
    <property type="entry name" value="ABCF_ATPase"/>
</dbReference>
<gene>
    <name evidence="11" type="primary">uup</name>
    <name evidence="13" type="ORF">CHR90_17810</name>
</gene>
<evidence type="ECO:0000256" key="7">
    <source>
        <dbReference type="ARBA" id="ARBA00023125"/>
    </source>
</evidence>
<accession>A0A255XIM8</accession>
<keyword evidence="8 11" id="KW-0234">DNA repair</keyword>
<evidence type="ECO:0000256" key="5">
    <source>
        <dbReference type="ARBA" id="ARBA00022801"/>
    </source>
</evidence>
<dbReference type="AlphaFoldDB" id="A0A255XIM8"/>
<dbReference type="EC" id="3.6.1.-" evidence="11"/>
<keyword evidence="7 11" id="KW-0238">DNA-binding</keyword>
<keyword evidence="13" id="KW-0648">Protein biosynthesis</keyword>
<comment type="catalytic activity">
    <reaction evidence="9 11">
        <text>ATP + H2O = ADP + phosphate + H(+)</text>
        <dbReference type="Rhea" id="RHEA:13065"/>
        <dbReference type="ChEBI" id="CHEBI:15377"/>
        <dbReference type="ChEBI" id="CHEBI:15378"/>
        <dbReference type="ChEBI" id="CHEBI:30616"/>
        <dbReference type="ChEBI" id="CHEBI:43474"/>
        <dbReference type="ChEBI" id="CHEBI:456216"/>
    </reaction>
</comment>
<evidence type="ECO:0000256" key="9">
    <source>
        <dbReference type="ARBA" id="ARBA00049360"/>
    </source>
</evidence>
<evidence type="ECO:0000313" key="14">
    <source>
        <dbReference type="Proteomes" id="UP000216361"/>
    </source>
</evidence>
<feature type="domain" description="ABC transporter" evidence="12">
    <location>
        <begin position="7"/>
        <end position="220"/>
    </location>
</feature>
<dbReference type="InterPro" id="IPR043686">
    <property type="entry name" value="Uup"/>
</dbReference>
<dbReference type="PROSITE" id="PS00211">
    <property type="entry name" value="ABC_TRANSPORTER_1"/>
    <property type="match status" value="2"/>
</dbReference>
<keyword evidence="6 11" id="KW-0067">ATP-binding</keyword>
<evidence type="ECO:0000313" key="13">
    <source>
        <dbReference type="EMBL" id="OYQ16829.1"/>
    </source>
</evidence>
<dbReference type="GO" id="GO:0043022">
    <property type="term" value="F:ribosome binding"/>
    <property type="evidence" value="ECO:0007669"/>
    <property type="project" value="UniProtKB-UniRule"/>
</dbReference>
<comment type="function">
    <text evidence="11">Probably plays a role in ribosome assembly or function. May be involved in resolution of branched DNA intermediates that result from template switching in postreplication gaps. Binds DNA and has ATPase activity.</text>
</comment>
<dbReference type="OrthoDB" id="9762369at2"/>
<dbReference type="InterPro" id="IPR027417">
    <property type="entry name" value="P-loop_NTPase"/>
</dbReference>
<comment type="subcellular location">
    <subcellularLocation>
        <location evidence="11">Cytoplasm</location>
    </subcellularLocation>
    <text evidence="11">Associates with ribosomes.</text>
</comment>
<dbReference type="PANTHER" id="PTHR42855">
    <property type="entry name" value="ABC TRANSPORTER ATP-BINDING SUBUNIT"/>
    <property type="match status" value="1"/>
</dbReference>
<reference evidence="13 14" key="1">
    <citation type="submission" date="2017-07" db="EMBL/GenBank/DDBJ databases">
        <title>Elstera cyanobacteriorum sp. nov., a novel bacterium isolated from cyanobacterial aggregates in a eutrophic lake.</title>
        <authorList>
            <person name="Cai H."/>
        </authorList>
    </citation>
    <scope>NUCLEOTIDE SEQUENCE [LARGE SCALE GENOMIC DNA]</scope>
    <source>
        <strain evidence="13 14">TH019</strain>
    </source>
</reference>
<evidence type="ECO:0000256" key="10">
    <source>
        <dbReference type="ARBA" id="ARBA00061478"/>
    </source>
</evidence>
<evidence type="ECO:0000256" key="1">
    <source>
        <dbReference type="ARBA" id="ARBA00022490"/>
    </source>
</evidence>
<keyword evidence="11" id="KW-0175">Coiled coil</keyword>
<dbReference type="Proteomes" id="UP000216361">
    <property type="component" value="Unassembled WGS sequence"/>
</dbReference>
<keyword evidence="5 11" id="KW-0378">Hydrolase</keyword>
<dbReference type="InterPro" id="IPR037118">
    <property type="entry name" value="Val-tRNA_synth_C_sf"/>
</dbReference>
<keyword evidence="14" id="KW-1185">Reference proteome</keyword>
<dbReference type="InterPro" id="IPR003593">
    <property type="entry name" value="AAA+_ATPase"/>
</dbReference>
<dbReference type="EMBL" id="NOXS01000035">
    <property type="protein sequence ID" value="OYQ16829.1"/>
    <property type="molecule type" value="Genomic_DNA"/>
</dbReference>
<keyword evidence="13" id="KW-0251">Elongation factor</keyword>
<keyword evidence="3 11" id="KW-0547">Nucleotide-binding</keyword>
<dbReference type="GO" id="GO:0016887">
    <property type="term" value="F:ATP hydrolysis activity"/>
    <property type="evidence" value="ECO:0007669"/>
    <property type="project" value="UniProtKB-UniRule"/>
</dbReference>
<comment type="caution">
    <text evidence="13">The sequence shown here is derived from an EMBL/GenBank/DDBJ whole genome shotgun (WGS) entry which is preliminary data.</text>
</comment>
<feature type="domain" description="ABC transporter" evidence="12">
    <location>
        <begin position="292"/>
        <end position="515"/>
    </location>
</feature>
<dbReference type="GO" id="GO:0006281">
    <property type="term" value="P:DNA repair"/>
    <property type="evidence" value="ECO:0007669"/>
    <property type="project" value="UniProtKB-KW"/>
</dbReference>
<evidence type="ECO:0000256" key="6">
    <source>
        <dbReference type="ARBA" id="ARBA00022840"/>
    </source>
</evidence>
<dbReference type="Gene3D" id="3.40.50.300">
    <property type="entry name" value="P-loop containing nucleotide triphosphate hydrolases"/>
    <property type="match status" value="2"/>
</dbReference>
<dbReference type="GO" id="GO:0003746">
    <property type="term" value="F:translation elongation factor activity"/>
    <property type="evidence" value="ECO:0007669"/>
    <property type="project" value="UniProtKB-KW"/>
</dbReference>
<dbReference type="CDD" id="cd03221">
    <property type="entry name" value="ABCF_EF-3"/>
    <property type="match status" value="2"/>
</dbReference>
<dbReference type="GO" id="GO:0005737">
    <property type="term" value="C:cytoplasm"/>
    <property type="evidence" value="ECO:0007669"/>
    <property type="project" value="UniProtKB-SubCell"/>
</dbReference>
<dbReference type="InterPro" id="IPR032524">
    <property type="entry name" value="ABC_tran_C"/>
</dbReference>
<feature type="coiled-coil region" evidence="11">
    <location>
        <begin position="577"/>
        <end position="604"/>
    </location>
</feature>
<dbReference type="InterPro" id="IPR003439">
    <property type="entry name" value="ABC_transporter-like_ATP-bd"/>
</dbReference>
<dbReference type="Pfam" id="PF00005">
    <property type="entry name" value="ABC_tran"/>
    <property type="match status" value="2"/>
</dbReference>
<dbReference type="HAMAP" id="MF_00848">
    <property type="entry name" value="Uup"/>
    <property type="match status" value="1"/>
</dbReference>
<dbReference type="Gene3D" id="1.10.287.380">
    <property type="entry name" value="Valyl-tRNA synthetase, C-terminal domain"/>
    <property type="match status" value="1"/>
</dbReference>
<dbReference type="FunFam" id="3.40.50.300:FF:000309">
    <property type="entry name" value="ABC transporter ATP-binding protein"/>
    <property type="match status" value="1"/>
</dbReference>
<evidence type="ECO:0000256" key="8">
    <source>
        <dbReference type="ARBA" id="ARBA00023204"/>
    </source>
</evidence>
<sequence>MAPPPLLALRTATVTFGAKPIFNDIDLAITPGERACLVGRNGSGKSTLLKALAGEVDLDGGERFLQPGTRIAYLRQDPNFGSAKTVGDYVLAGLPPDAGPEGPATVEAVLAALTLAAEKPVSGLSGGEARRADLARALVSRPDVLLLDEPTNHLDLPTIAWLEEELAGFRGALLVISHDRAFLKAVARRTLWLDRGTVRRLDKGYEAFEEWSEQVIAAEEQQARKDAAKLKEEMRWLREGISARRRRNMGRVRALYDLRQKMSERLKVAGSVRAEIASTDTGGTMVAEAEHLRYEIDQPTPDGGTLRRVLVPDFNFRLVRGARVGVIGPNGAGKTTLLRMLLGQLRPTSGKLRIGFGIEPVYFDQKREQLDPDDTPWKILCEGGGDQVIVNGRPKHVVGYLQDFLFAPEQAHSPVRSLSGGEKNRLLLAKLFLRPANLLVLDEPTNDLDLETLDLLEEVLADYPGTVLLVSHDRDFLDRTVTGTIAFDADGEVRAYAGGYSDWLTQRPDAPIAKAAPKAAAKPESTAPKAAATKLSFKEQREREQLPGQLEAGNTLLAKLEARLADSDFYSKDPKGFAETSEKLEELRANLAVLEDRWLELEMKAEELAQGRT</sequence>
<dbReference type="Pfam" id="PF16326">
    <property type="entry name" value="ABC_tran_CTD"/>
    <property type="match status" value="1"/>
</dbReference>
<dbReference type="SMART" id="SM00382">
    <property type="entry name" value="AAA"/>
    <property type="match status" value="2"/>
</dbReference>